<keyword evidence="2" id="KW-1185">Reference proteome</keyword>
<accession>J3M9P2</accession>
<name>J3M9P2_ORYBR</name>
<dbReference type="Proteomes" id="UP000006038">
    <property type="component" value="Chromosome 5"/>
</dbReference>
<dbReference type="HOGENOM" id="CLU_2892718_0_0_1"/>
<dbReference type="AlphaFoldDB" id="J3M9P2"/>
<evidence type="ECO:0000313" key="1">
    <source>
        <dbReference type="EnsemblPlants" id="OB05G33160.1"/>
    </source>
</evidence>
<dbReference type="EnsemblPlants" id="OB05G33160.1">
    <property type="protein sequence ID" value="OB05G33160.1"/>
    <property type="gene ID" value="OB05G33160"/>
</dbReference>
<evidence type="ECO:0000313" key="2">
    <source>
        <dbReference type="Proteomes" id="UP000006038"/>
    </source>
</evidence>
<protein>
    <submittedName>
        <fullName evidence="1">Uncharacterized protein</fullName>
    </submittedName>
</protein>
<reference evidence="1" key="2">
    <citation type="submission" date="2013-04" db="UniProtKB">
        <authorList>
            <consortium name="EnsemblPlants"/>
        </authorList>
    </citation>
    <scope>IDENTIFICATION</scope>
</reference>
<reference evidence="1" key="1">
    <citation type="journal article" date="2013" name="Nat. Commun.">
        <title>Whole-genome sequencing of Oryza brachyantha reveals mechanisms underlying Oryza genome evolution.</title>
        <authorList>
            <person name="Chen J."/>
            <person name="Huang Q."/>
            <person name="Gao D."/>
            <person name="Wang J."/>
            <person name="Lang Y."/>
            <person name="Liu T."/>
            <person name="Li B."/>
            <person name="Bai Z."/>
            <person name="Luis Goicoechea J."/>
            <person name="Liang C."/>
            <person name="Chen C."/>
            <person name="Zhang W."/>
            <person name="Sun S."/>
            <person name="Liao Y."/>
            <person name="Zhang X."/>
            <person name="Yang L."/>
            <person name="Song C."/>
            <person name="Wang M."/>
            <person name="Shi J."/>
            <person name="Liu G."/>
            <person name="Liu J."/>
            <person name="Zhou H."/>
            <person name="Zhou W."/>
            <person name="Yu Q."/>
            <person name="An N."/>
            <person name="Chen Y."/>
            <person name="Cai Q."/>
            <person name="Wang B."/>
            <person name="Liu B."/>
            <person name="Min J."/>
            <person name="Huang Y."/>
            <person name="Wu H."/>
            <person name="Li Z."/>
            <person name="Zhang Y."/>
            <person name="Yin Y."/>
            <person name="Song W."/>
            <person name="Jiang J."/>
            <person name="Jackson S.A."/>
            <person name="Wing R.A."/>
            <person name="Wang J."/>
            <person name="Chen M."/>
        </authorList>
    </citation>
    <scope>NUCLEOTIDE SEQUENCE [LARGE SCALE GENOMIC DNA]</scope>
    <source>
        <strain evidence="1">cv. IRGC 101232</strain>
    </source>
</reference>
<proteinExistence type="predicted"/>
<organism evidence="1">
    <name type="scientific">Oryza brachyantha</name>
    <name type="common">malo sina</name>
    <dbReference type="NCBI Taxonomy" id="4533"/>
    <lineage>
        <taxon>Eukaryota</taxon>
        <taxon>Viridiplantae</taxon>
        <taxon>Streptophyta</taxon>
        <taxon>Embryophyta</taxon>
        <taxon>Tracheophyta</taxon>
        <taxon>Spermatophyta</taxon>
        <taxon>Magnoliopsida</taxon>
        <taxon>Liliopsida</taxon>
        <taxon>Poales</taxon>
        <taxon>Poaceae</taxon>
        <taxon>BOP clade</taxon>
        <taxon>Oryzoideae</taxon>
        <taxon>Oryzeae</taxon>
        <taxon>Oryzinae</taxon>
        <taxon>Oryza</taxon>
    </lineage>
</organism>
<sequence>MDNSTHTLIPQLKKMVHVILAKKQSNNHCVMLAAGFLPAAAMMVTGDDANPELVLAICMATSP</sequence>
<dbReference type="Gramene" id="OB05G33160.1">
    <property type="protein sequence ID" value="OB05G33160.1"/>
    <property type="gene ID" value="OB05G33160"/>
</dbReference>